<dbReference type="RefSeq" id="WP_189172366.1">
    <property type="nucleotide sequence ID" value="NZ_BMQB01000028.1"/>
</dbReference>
<organism evidence="1 2">
    <name type="scientific">Pilimelia anulata</name>
    <dbReference type="NCBI Taxonomy" id="53371"/>
    <lineage>
        <taxon>Bacteria</taxon>
        <taxon>Bacillati</taxon>
        <taxon>Actinomycetota</taxon>
        <taxon>Actinomycetes</taxon>
        <taxon>Micromonosporales</taxon>
        <taxon>Micromonosporaceae</taxon>
        <taxon>Pilimelia</taxon>
    </lineage>
</organism>
<keyword evidence="2" id="KW-1185">Reference proteome</keyword>
<gene>
    <name evidence="1" type="ORF">GCM10010123_46600</name>
</gene>
<protein>
    <submittedName>
        <fullName evidence="1">Uncharacterized protein</fullName>
    </submittedName>
</protein>
<name>A0A8J3FDT4_9ACTN</name>
<dbReference type="Proteomes" id="UP000649739">
    <property type="component" value="Unassembled WGS sequence"/>
</dbReference>
<reference evidence="1" key="1">
    <citation type="journal article" date="2014" name="Int. J. Syst. Evol. Microbiol.">
        <title>Complete genome sequence of Corynebacterium casei LMG S-19264T (=DSM 44701T), isolated from a smear-ripened cheese.</title>
        <authorList>
            <consortium name="US DOE Joint Genome Institute (JGI-PGF)"/>
            <person name="Walter F."/>
            <person name="Albersmeier A."/>
            <person name="Kalinowski J."/>
            <person name="Ruckert C."/>
        </authorList>
    </citation>
    <scope>NUCLEOTIDE SEQUENCE</scope>
    <source>
        <strain evidence="1">JCM 3090</strain>
    </source>
</reference>
<sequence length="90" mass="9832">MASIYRFSKAGWRRIGRSTAVMLGVEVTFHPRVGGGDALFVSQTHTRGEGTHTDVTLWFVVAAAPTGDPAEFRRTRLVQPRRASASSCNL</sequence>
<proteinExistence type="predicted"/>
<dbReference type="AlphaFoldDB" id="A0A8J3FDT4"/>
<reference evidence="1" key="2">
    <citation type="submission" date="2020-09" db="EMBL/GenBank/DDBJ databases">
        <authorList>
            <person name="Sun Q."/>
            <person name="Ohkuma M."/>
        </authorList>
    </citation>
    <scope>NUCLEOTIDE SEQUENCE</scope>
    <source>
        <strain evidence="1">JCM 3090</strain>
    </source>
</reference>
<evidence type="ECO:0000313" key="2">
    <source>
        <dbReference type="Proteomes" id="UP000649739"/>
    </source>
</evidence>
<accession>A0A8J3FDT4</accession>
<comment type="caution">
    <text evidence="1">The sequence shown here is derived from an EMBL/GenBank/DDBJ whole genome shotgun (WGS) entry which is preliminary data.</text>
</comment>
<dbReference type="EMBL" id="BMQB01000028">
    <property type="protein sequence ID" value="GGK11328.1"/>
    <property type="molecule type" value="Genomic_DNA"/>
</dbReference>
<evidence type="ECO:0000313" key="1">
    <source>
        <dbReference type="EMBL" id="GGK11328.1"/>
    </source>
</evidence>